<keyword evidence="3" id="KW-1185">Reference proteome</keyword>
<dbReference type="RefSeq" id="WP_133883045.1">
    <property type="nucleotide sequence ID" value="NZ_MWIN01000009.1"/>
</dbReference>
<dbReference type="InterPro" id="IPR055492">
    <property type="entry name" value="DUF7064"/>
</dbReference>
<dbReference type="OrthoDB" id="115252at2"/>
<gene>
    <name evidence="2" type="ORF">DFR24_3919</name>
</gene>
<dbReference type="Pfam" id="PF23212">
    <property type="entry name" value="DUF7064"/>
    <property type="match status" value="1"/>
</dbReference>
<dbReference type="Proteomes" id="UP000295341">
    <property type="component" value="Unassembled WGS sequence"/>
</dbReference>
<evidence type="ECO:0000313" key="3">
    <source>
        <dbReference type="Proteomes" id="UP000295341"/>
    </source>
</evidence>
<protein>
    <recommendedName>
        <fullName evidence="1">DUF7064 domain-containing protein</fullName>
    </recommendedName>
</protein>
<proteinExistence type="predicted"/>
<feature type="domain" description="DUF7064" evidence="1">
    <location>
        <begin position="181"/>
        <end position="298"/>
    </location>
</feature>
<reference evidence="2 3" key="1">
    <citation type="submission" date="2019-03" db="EMBL/GenBank/DDBJ databases">
        <title>Genomic Encyclopedia of Type Strains, Phase IV (KMG-IV): sequencing the most valuable type-strain genomes for metagenomic binning, comparative biology and taxonomic classification.</title>
        <authorList>
            <person name="Goeker M."/>
        </authorList>
    </citation>
    <scope>NUCLEOTIDE SEQUENCE [LARGE SCALE GENOMIC DNA]</scope>
    <source>
        <strain evidence="2 3">DSM 26377</strain>
    </source>
</reference>
<comment type="caution">
    <text evidence="2">The sequence shown here is derived from an EMBL/GenBank/DDBJ whole genome shotgun (WGS) entry which is preliminary data.</text>
</comment>
<accession>A0A4R7P0E4</accession>
<sequence length="310" mass="35085">MNKLTPNRPVPVLDVVHDGRHVLQDLPLARESIPYVIALPEQGIGAFVYTWVTKDSLAGSACVAFGPGVATPIAEKTDGIEVPRKQSFDNWNVGKLTLQHDLKLERARVKVDGERFGLDAQFEALHPAYAYAFHPDGCPTWAATNRTEQAGRLHGKIRIDGKEHNFETACARDHSWGTRNWDVPQNWKWLHAQAGDTCVHFWHINARGRNELRGYVSRDGRMAEVARADYEFETDDQYRQTRIVAEVEDTAGRKLRVEGQYFATFPFLPVPSCTLNEGAMTCTIDGQKGVGWTEFMWPTEYLDFLRNEKA</sequence>
<dbReference type="EMBL" id="SOBT01000010">
    <property type="protein sequence ID" value="TDU26888.1"/>
    <property type="molecule type" value="Genomic_DNA"/>
</dbReference>
<dbReference type="AlphaFoldDB" id="A0A4R7P0E4"/>
<dbReference type="SUPFAM" id="SSF159245">
    <property type="entry name" value="AttH-like"/>
    <property type="match status" value="1"/>
</dbReference>
<evidence type="ECO:0000259" key="1">
    <source>
        <dbReference type="Pfam" id="PF23212"/>
    </source>
</evidence>
<organism evidence="2 3">
    <name type="scientific">Panacagrimonas perspica</name>
    <dbReference type="NCBI Taxonomy" id="381431"/>
    <lineage>
        <taxon>Bacteria</taxon>
        <taxon>Pseudomonadati</taxon>
        <taxon>Pseudomonadota</taxon>
        <taxon>Gammaproteobacteria</taxon>
        <taxon>Nevskiales</taxon>
        <taxon>Nevskiaceae</taxon>
        <taxon>Panacagrimonas</taxon>
    </lineage>
</organism>
<name>A0A4R7P0E4_9GAMM</name>
<evidence type="ECO:0000313" key="2">
    <source>
        <dbReference type="EMBL" id="TDU26888.1"/>
    </source>
</evidence>